<dbReference type="EMBL" id="AJYA01000017">
    <property type="protein sequence ID" value="EIM76898.1"/>
    <property type="molecule type" value="Genomic_DNA"/>
</dbReference>
<dbReference type="CDD" id="cd06583">
    <property type="entry name" value="PGRP"/>
    <property type="match status" value="1"/>
</dbReference>
<dbReference type="PROSITE" id="PS51257">
    <property type="entry name" value="PROKAR_LIPOPROTEIN"/>
    <property type="match status" value="1"/>
</dbReference>
<dbReference type="OrthoDB" id="9794842at2"/>
<dbReference type="RefSeq" id="WP_009054542.1">
    <property type="nucleotide sequence ID" value="NZ_AJYA01000017.1"/>
</dbReference>
<keyword evidence="8" id="KW-1185">Reference proteome</keyword>
<evidence type="ECO:0000313" key="7">
    <source>
        <dbReference type="EMBL" id="EIM76898.1"/>
    </source>
</evidence>
<keyword evidence="3" id="KW-0378">Hydrolase</keyword>
<dbReference type="AlphaFoldDB" id="I5C4Z6"/>
<dbReference type="Gene3D" id="3.40.80.10">
    <property type="entry name" value="Peptidoglycan recognition protein-like"/>
    <property type="match status" value="1"/>
</dbReference>
<dbReference type="PATRIC" id="fig|1189621.3.peg.1694"/>
<comment type="catalytic activity">
    <reaction evidence="1">
        <text>Hydrolyzes the link between N-acetylmuramoyl residues and L-amino acid residues in certain cell-wall glycopeptides.</text>
        <dbReference type="EC" id="3.5.1.28"/>
    </reaction>
</comment>
<comment type="caution">
    <text evidence="7">The sequence shown here is derived from an EMBL/GenBank/DDBJ whole genome shotgun (WGS) entry which is preliminary data.</text>
</comment>
<dbReference type="SUPFAM" id="SSF55846">
    <property type="entry name" value="N-acetylmuramoyl-L-alanine amidase-like"/>
    <property type="match status" value="1"/>
</dbReference>
<dbReference type="SMART" id="SM00644">
    <property type="entry name" value="Ami_2"/>
    <property type="match status" value="1"/>
</dbReference>
<dbReference type="PANTHER" id="PTHR30417">
    <property type="entry name" value="N-ACETYLMURAMOYL-L-ALANINE AMIDASE AMID"/>
    <property type="match status" value="1"/>
</dbReference>
<evidence type="ECO:0000256" key="2">
    <source>
        <dbReference type="ARBA" id="ARBA00011901"/>
    </source>
</evidence>
<dbReference type="STRING" id="1189621.A3SI_08131"/>
<sequence>MFRLLLLLIGFSALSCASRPTFRIHEKPIAYDAVRDSLSLQYLQQRHGLDVSSTAITPEMIVVHWTAVPTLEATYEVFNPVLLGGRPELSSASALNVSAHFLVDRNGSIWRLLPDTAFGRHTIGLNYMAIGIENIGGPDAPLTRAQLKANAALIEHLQRRHNIRYVIGHHEYEAFKDSPLWKETDPDYITKKQDPGDAFMRRLRKKLGRDRFQSQP</sequence>
<name>I5C4Z6_9BACT</name>
<dbReference type="InterPro" id="IPR051206">
    <property type="entry name" value="NAMLAA_amidase_2"/>
</dbReference>
<feature type="domain" description="N-acetylmuramoyl-L-alanine amidase" evidence="6">
    <location>
        <begin position="47"/>
        <end position="180"/>
    </location>
</feature>
<gene>
    <name evidence="7" type="ORF">A3SI_08131</name>
</gene>
<dbReference type="GO" id="GO:0009253">
    <property type="term" value="P:peptidoglycan catabolic process"/>
    <property type="evidence" value="ECO:0007669"/>
    <property type="project" value="InterPro"/>
</dbReference>
<organism evidence="7 8">
    <name type="scientific">Nitritalea halalkaliphila LW7</name>
    <dbReference type="NCBI Taxonomy" id="1189621"/>
    <lineage>
        <taxon>Bacteria</taxon>
        <taxon>Pseudomonadati</taxon>
        <taxon>Bacteroidota</taxon>
        <taxon>Cytophagia</taxon>
        <taxon>Cytophagales</taxon>
        <taxon>Cyclobacteriaceae</taxon>
        <taxon>Nitritalea</taxon>
    </lineage>
</organism>
<dbReference type="GO" id="GO:0071555">
    <property type="term" value="P:cell wall organization"/>
    <property type="evidence" value="ECO:0007669"/>
    <property type="project" value="UniProtKB-KW"/>
</dbReference>
<evidence type="ECO:0000256" key="3">
    <source>
        <dbReference type="ARBA" id="ARBA00022801"/>
    </source>
</evidence>
<feature type="chain" id="PRO_5003699943" description="N-acetylmuramoyl-L-alanine amidase" evidence="5">
    <location>
        <begin position="18"/>
        <end position="216"/>
    </location>
</feature>
<dbReference type="PANTHER" id="PTHR30417:SF1">
    <property type="entry name" value="N-ACETYLMURAMOYL-L-ALANINE AMIDASE AMID"/>
    <property type="match status" value="1"/>
</dbReference>
<dbReference type="InterPro" id="IPR036505">
    <property type="entry name" value="Amidase/PGRP_sf"/>
</dbReference>
<keyword evidence="5" id="KW-0732">Signal</keyword>
<dbReference type="GO" id="GO:0008745">
    <property type="term" value="F:N-acetylmuramoyl-L-alanine amidase activity"/>
    <property type="evidence" value="ECO:0007669"/>
    <property type="project" value="UniProtKB-EC"/>
</dbReference>
<dbReference type="GO" id="GO:0009254">
    <property type="term" value="P:peptidoglycan turnover"/>
    <property type="evidence" value="ECO:0007669"/>
    <property type="project" value="TreeGrafter"/>
</dbReference>
<keyword evidence="4" id="KW-0961">Cell wall biogenesis/degradation</keyword>
<evidence type="ECO:0000259" key="6">
    <source>
        <dbReference type="SMART" id="SM00644"/>
    </source>
</evidence>
<evidence type="ECO:0000256" key="4">
    <source>
        <dbReference type="ARBA" id="ARBA00023316"/>
    </source>
</evidence>
<dbReference type="EC" id="3.5.1.28" evidence="2"/>
<dbReference type="InterPro" id="IPR002502">
    <property type="entry name" value="Amidase_domain"/>
</dbReference>
<feature type="signal peptide" evidence="5">
    <location>
        <begin position="1"/>
        <end position="17"/>
    </location>
</feature>
<dbReference type="Proteomes" id="UP000005551">
    <property type="component" value="Unassembled WGS sequence"/>
</dbReference>
<evidence type="ECO:0000313" key="8">
    <source>
        <dbReference type="Proteomes" id="UP000005551"/>
    </source>
</evidence>
<evidence type="ECO:0000256" key="1">
    <source>
        <dbReference type="ARBA" id="ARBA00001561"/>
    </source>
</evidence>
<evidence type="ECO:0000256" key="5">
    <source>
        <dbReference type="SAM" id="SignalP"/>
    </source>
</evidence>
<accession>I5C4Z6</accession>
<proteinExistence type="predicted"/>
<protein>
    <recommendedName>
        <fullName evidence="2">N-acetylmuramoyl-L-alanine amidase</fullName>
        <ecNumber evidence="2">3.5.1.28</ecNumber>
    </recommendedName>
</protein>
<dbReference type="Pfam" id="PF01510">
    <property type="entry name" value="Amidase_2"/>
    <property type="match status" value="1"/>
</dbReference>
<reference evidence="7 8" key="1">
    <citation type="submission" date="2012-05" db="EMBL/GenBank/DDBJ databases">
        <title>Genome sequence of Nitritalea halalkaliphila LW7.</title>
        <authorList>
            <person name="Jangir P.K."/>
            <person name="Singh A."/>
            <person name="Shivaji S."/>
            <person name="Sharma R."/>
        </authorList>
    </citation>
    <scope>NUCLEOTIDE SEQUENCE [LARGE SCALE GENOMIC DNA]</scope>
    <source>
        <strain evidence="7 8">LW7</strain>
    </source>
</reference>